<proteinExistence type="predicted"/>
<dbReference type="Proteomes" id="UP001156484">
    <property type="component" value="Chromosome"/>
</dbReference>
<protein>
    <submittedName>
        <fullName evidence="1">TetR/AcrR family transcriptional regulator</fullName>
    </submittedName>
</protein>
<name>A0ACD4DFI6_9NOCA</name>
<sequence length="230" mass="24888">MVGGLRKRVRKIDMDDIVRVGRALGLRKLSLNAVATELQVSPAALYRHVDGRWGLELAVGESLLGDLTLHDDPAHDIEQHLLSFGLQLRSFVLAHPGLGTYMQTLFPRGEAGQRLMATEVGALMQRGYAPDVAVSLASAVASVSINFAVAEEAQLERIEGLERQRNEVVDRLRSDAELGEAHRDLPAFDHEGFSKLVLTASIRGFLAVAPAGRPLHEVVMDLGSTAAGLE</sequence>
<gene>
    <name evidence="1" type="ORF">OED52_19335</name>
</gene>
<accession>A0ACD4DFI6</accession>
<evidence type="ECO:0000313" key="1">
    <source>
        <dbReference type="EMBL" id="UYP18762.1"/>
    </source>
</evidence>
<evidence type="ECO:0000313" key="2">
    <source>
        <dbReference type="Proteomes" id="UP001156484"/>
    </source>
</evidence>
<dbReference type="EMBL" id="CP107551">
    <property type="protein sequence ID" value="UYP18762.1"/>
    <property type="molecule type" value="Genomic_DNA"/>
</dbReference>
<keyword evidence="2" id="KW-1185">Reference proteome</keyword>
<reference evidence="1" key="1">
    <citation type="submission" date="2022-10" db="EMBL/GenBank/DDBJ databases">
        <title>Rhodococcus ferula Z13 complete genome.</title>
        <authorList>
            <person name="Long X."/>
            <person name="Zang M."/>
        </authorList>
    </citation>
    <scope>NUCLEOTIDE SEQUENCE</scope>
    <source>
        <strain evidence="1">Z13</strain>
    </source>
</reference>
<organism evidence="1 2">
    <name type="scientific">Rhodococcus sacchari</name>
    <dbReference type="NCBI Taxonomy" id="2962047"/>
    <lineage>
        <taxon>Bacteria</taxon>
        <taxon>Bacillati</taxon>
        <taxon>Actinomycetota</taxon>
        <taxon>Actinomycetes</taxon>
        <taxon>Mycobacteriales</taxon>
        <taxon>Nocardiaceae</taxon>
        <taxon>Rhodococcus</taxon>
    </lineage>
</organism>